<reference evidence="1" key="1">
    <citation type="journal article" date="2019" name="bioRxiv">
        <title>The Genome of the Zebra Mussel, Dreissena polymorpha: A Resource for Invasive Species Research.</title>
        <authorList>
            <person name="McCartney M.A."/>
            <person name="Auch B."/>
            <person name="Kono T."/>
            <person name="Mallez S."/>
            <person name="Zhang Y."/>
            <person name="Obille A."/>
            <person name="Becker A."/>
            <person name="Abrahante J.E."/>
            <person name="Garbe J."/>
            <person name="Badalamenti J.P."/>
            <person name="Herman A."/>
            <person name="Mangelson H."/>
            <person name="Liachko I."/>
            <person name="Sullivan S."/>
            <person name="Sone E.D."/>
            <person name="Koren S."/>
            <person name="Silverstein K.A.T."/>
            <person name="Beckman K.B."/>
            <person name="Gohl D.M."/>
        </authorList>
    </citation>
    <scope>NUCLEOTIDE SEQUENCE</scope>
    <source>
        <strain evidence="1">Duluth1</strain>
        <tissue evidence="1">Whole animal</tissue>
    </source>
</reference>
<comment type="caution">
    <text evidence="1">The sequence shown here is derived from an EMBL/GenBank/DDBJ whole genome shotgun (WGS) entry which is preliminary data.</text>
</comment>
<organism evidence="1 2">
    <name type="scientific">Dreissena polymorpha</name>
    <name type="common">Zebra mussel</name>
    <name type="synonym">Mytilus polymorpha</name>
    <dbReference type="NCBI Taxonomy" id="45954"/>
    <lineage>
        <taxon>Eukaryota</taxon>
        <taxon>Metazoa</taxon>
        <taxon>Spiralia</taxon>
        <taxon>Lophotrochozoa</taxon>
        <taxon>Mollusca</taxon>
        <taxon>Bivalvia</taxon>
        <taxon>Autobranchia</taxon>
        <taxon>Heteroconchia</taxon>
        <taxon>Euheterodonta</taxon>
        <taxon>Imparidentia</taxon>
        <taxon>Neoheterodontei</taxon>
        <taxon>Myida</taxon>
        <taxon>Dreissenoidea</taxon>
        <taxon>Dreissenidae</taxon>
        <taxon>Dreissena</taxon>
    </lineage>
</organism>
<keyword evidence="2" id="KW-1185">Reference proteome</keyword>
<name>A0A9D4BBE8_DREPO</name>
<gene>
    <name evidence="1" type="ORF">DPMN_083756</name>
</gene>
<dbReference type="Proteomes" id="UP000828390">
    <property type="component" value="Unassembled WGS sequence"/>
</dbReference>
<dbReference type="EMBL" id="JAIWYP010000016">
    <property type="protein sequence ID" value="KAH3696291.1"/>
    <property type="molecule type" value="Genomic_DNA"/>
</dbReference>
<dbReference type="AlphaFoldDB" id="A0A9D4BBE8"/>
<sequence>MCRRLSRVHTPLQKGSDCDQHVSHAAWLVVPDHVRVVYFYVSVPHQHGLEFRPLRVTAQCQEAVHLHQAFLLLGTVSIAPLSCREVPNEAFRDVN</sequence>
<reference evidence="1" key="2">
    <citation type="submission" date="2020-11" db="EMBL/GenBank/DDBJ databases">
        <authorList>
            <person name="McCartney M.A."/>
            <person name="Auch B."/>
            <person name="Kono T."/>
            <person name="Mallez S."/>
            <person name="Becker A."/>
            <person name="Gohl D.M."/>
            <person name="Silverstein K.A.T."/>
            <person name="Koren S."/>
            <person name="Bechman K.B."/>
            <person name="Herman A."/>
            <person name="Abrahante J.E."/>
            <person name="Garbe J."/>
        </authorList>
    </citation>
    <scope>NUCLEOTIDE SEQUENCE</scope>
    <source>
        <strain evidence="1">Duluth1</strain>
        <tissue evidence="1">Whole animal</tissue>
    </source>
</reference>
<accession>A0A9D4BBE8</accession>
<proteinExistence type="predicted"/>
<evidence type="ECO:0000313" key="1">
    <source>
        <dbReference type="EMBL" id="KAH3696291.1"/>
    </source>
</evidence>
<protein>
    <submittedName>
        <fullName evidence="1">Uncharacterized protein</fullName>
    </submittedName>
</protein>
<evidence type="ECO:0000313" key="2">
    <source>
        <dbReference type="Proteomes" id="UP000828390"/>
    </source>
</evidence>